<evidence type="ECO:0000259" key="2">
    <source>
        <dbReference type="PROSITE" id="PS50181"/>
    </source>
</evidence>
<organism evidence="3 4">
    <name type="scientific">Panicum miliaceum</name>
    <name type="common">Proso millet</name>
    <name type="synonym">Broomcorn millet</name>
    <dbReference type="NCBI Taxonomy" id="4540"/>
    <lineage>
        <taxon>Eukaryota</taxon>
        <taxon>Viridiplantae</taxon>
        <taxon>Streptophyta</taxon>
        <taxon>Embryophyta</taxon>
        <taxon>Tracheophyta</taxon>
        <taxon>Spermatophyta</taxon>
        <taxon>Magnoliopsida</taxon>
        <taxon>Liliopsida</taxon>
        <taxon>Poales</taxon>
        <taxon>Poaceae</taxon>
        <taxon>PACMAD clade</taxon>
        <taxon>Panicoideae</taxon>
        <taxon>Panicodae</taxon>
        <taxon>Paniceae</taxon>
        <taxon>Panicinae</taxon>
        <taxon>Panicum</taxon>
        <taxon>Panicum sect. Panicum</taxon>
    </lineage>
</organism>
<keyword evidence="4" id="KW-1185">Reference proteome</keyword>
<protein>
    <recommendedName>
        <fullName evidence="2">F-box domain-containing protein</fullName>
    </recommendedName>
</protein>
<feature type="domain" description="F-box" evidence="2">
    <location>
        <begin position="62"/>
        <end position="105"/>
    </location>
</feature>
<dbReference type="Proteomes" id="UP000275267">
    <property type="component" value="Unassembled WGS sequence"/>
</dbReference>
<dbReference type="SUPFAM" id="SSF81383">
    <property type="entry name" value="F-box domain"/>
    <property type="match status" value="1"/>
</dbReference>
<dbReference type="Gene3D" id="1.20.1280.50">
    <property type="match status" value="1"/>
</dbReference>
<gene>
    <name evidence="3" type="ORF">C2845_PM04G14970</name>
</gene>
<feature type="compositionally biased region" description="Basic residues" evidence="1">
    <location>
        <begin position="15"/>
        <end position="25"/>
    </location>
</feature>
<evidence type="ECO:0000313" key="3">
    <source>
        <dbReference type="EMBL" id="RLM85938.1"/>
    </source>
</evidence>
<dbReference type="SUPFAM" id="SSF52058">
    <property type="entry name" value="L domain-like"/>
    <property type="match status" value="1"/>
</dbReference>
<dbReference type="Pfam" id="PF00646">
    <property type="entry name" value="F-box"/>
    <property type="match status" value="1"/>
</dbReference>
<dbReference type="AlphaFoldDB" id="A0A3L6QR47"/>
<dbReference type="InterPro" id="IPR001810">
    <property type="entry name" value="F-box_dom"/>
</dbReference>
<dbReference type="EMBL" id="PQIB02000011">
    <property type="protein sequence ID" value="RLM85938.1"/>
    <property type="molecule type" value="Genomic_DNA"/>
</dbReference>
<proteinExistence type="predicted"/>
<evidence type="ECO:0000313" key="4">
    <source>
        <dbReference type="Proteomes" id="UP000275267"/>
    </source>
</evidence>
<dbReference type="PROSITE" id="PS50181">
    <property type="entry name" value="FBOX"/>
    <property type="match status" value="1"/>
</dbReference>
<dbReference type="InterPro" id="IPR055357">
    <property type="entry name" value="LRR_At1g61320_AtMIF1"/>
</dbReference>
<accession>A0A3L6QR47</accession>
<dbReference type="InterPro" id="IPR036047">
    <property type="entry name" value="F-box-like_dom_sf"/>
</dbReference>
<feature type="region of interest" description="Disordered" evidence="1">
    <location>
        <begin position="15"/>
        <end position="55"/>
    </location>
</feature>
<sequence length="571" mass="65379">MGLLSLARFTFAKRRRRSHRHRRRQIHDDGSIASSEAKGKRKAASPCRKVGNSGAAKRMRSHLTLDRLPQDILHQILALLPMQDAARAACVSQEFLRSWRYYPELTFSARTLALDGQSSYIQGQLAVDTVSRINGILQNRAGLWAKRLKFELPFSHEVQSGDIDHSLDAATPGIEELTLELSRDDKRKYIFPCRTFFSVKRCLIQSLCLYACGFHPEQGSCSFRSLRKVHFSWVQITTEESGRFLSNSLALERLELWHCHQIACLKIPCTLQQLSFLKVGRCNMLQTIESDAPNVSTFHYEGPIIPFSLGGSLHLKDISISIYPWFNLFNYARTELPIVAPNVETLFLMSADEVVAFYGVVSNLPPKKFFHLKHLELAIVGPRTETTFFYRYLSLVPFLIACPALETFILHVEQSAVQQSHLVIDPAKLMKLPRHRHESIKHVTITGFCPITRLMELVFYILENAVMLQCLTLDNRICGFEKDLVASISQDTETRDFEQWRNNFRDSEEFHEYMRRGTHPIPYWEAYLSHVAITKYVLGRVPAYVELKILGAPPDEVMPKILALERRAAIS</sequence>
<dbReference type="PANTHER" id="PTHR34145:SF33">
    <property type="entry name" value="FBD DOMAIN-CONTAINING PROTEIN"/>
    <property type="match status" value="1"/>
</dbReference>
<dbReference type="OrthoDB" id="684877at2759"/>
<reference evidence="4" key="1">
    <citation type="journal article" date="2019" name="Nat. Commun.">
        <title>The genome of broomcorn millet.</title>
        <authorList>
            <person name="Zou C."/>
            <person name="Miki D."/>
            <person name="Li D."/>
            <person name="Tang Q."/>
            <person name="Xiao L."/>
            <person name="Rajput S."/>
            <person name="Deng P."/>
            <person name="Jia W."/>
            <person name="Huang R."/>
            <person name="Zhang M."/>
            <person name="Sun Y."/>
            <person name="Hu J."/>
            <person name="Fu X."/>
            <person name="Schnable P.S."/>
            <person name="Li F."/>
            <person name="Zhang H."/>
            <person name="Feng B."/>
            <person name="Zhu X."/>
            <person name="Liu R."/>
            <person name="Schnable J.C."/>
            <person name="Zhu J.-K."/>
            <person name="Zhang H."/>
        </authorList>
    </citation>
    <scope>NUCLEOTIDE SEQUENCE [LARGE SCALE GENOMIC DNA]</scope>
</reference>
<dbReference type="Pfam" id="PF23622">
    <property type="entry name" value="LRR_At1g61320_AtMIF1"/>
    <property type="match status" value="1"/>
</dbReference>
<dbReference type="PANTHER" id="PTHR34145">
    <property type="entry name" value="OS02G0105600 PROTEIN"/>
    <property type="match status" value="1"/>
</dbReference>
<dbReference type="InterPro" id="IPR053772">
    <property type="entry name" value="At1g61320/At1g61330-like"/>
</dbReference>
<comment type="caution">
    <text evidence="3">The sequence shown here is derived from an EMBL/GenBank/DDBJ whole genome shotgun (WGS) entry which is preliminary data.</text>
</comment>
<name>A0A3L6QR47_PANMI</name>
<evidence type="ECO:0000256" key="1">
    <source>
        <dbReference type="SAM" id="MobiDB-lite"/>
    </source>
</evidence>